<feature type="region of interest" description="Disordered" evidence="1">
    <location>
        <begin position="355"/>
        <end position="379"/>
    </location>
</feature>
<reference evidence="3" key="1">
    <citation type="submission" date="2021-01" db="EMBL/GenBank/DDBJ databases">
        <authorList>
            <person name="Corre E."/>
            <person name="Pelletier E."/>
            <person name="Niang G."/>
            <person name="Scheremetjew M."/>
            <person name="Finn R."/>
            <person name="Kale V."/>
            <person name="Holt S."/>
            <person name="Cochrane G."/>
            <person name="Meng A."/>
            <person name="Brown T."/>
            <person name="Cohen L."/>
        </authorList>
    </citation>
    <scope>NUCLEOTIDE SEQUENCE</scope>
    <source>
        <strain evidence="3">SL-175</strain>
    </source>
</reference>
<organism evidence="3">
    <name type="scientific">Mantoniella antarctica</name>
    <dbReference type="NCBI Taxonomy" id="81844"/>
    <lineage>
        <taxon>Eukaryota</taxon>
        <taxon>Viridiplantae</taxon>
        <taxon>Chlorophyta</taxon>
        <taxon>Mamiellophyceae</taxon>
        <taxon>Mamiellales</taxon>
        <taxon>Mamiellaceae</taxon>
        <taxon>Mantoniella</taxon>
    </lineage>
</organism>
<feature type="region of interest" description="Disordered" evidence="1">
    <location>
        <begin position="1"/>
        <end position="42"/>
    </location>
</feature>
<feature type="compositionally biased region" description="Low complexity" evidence="1">
    <location>
        <begin position="225"/>
        <end position="241"/>
    </location>
</feature>
<dbReference type="AlphaFoldDB" id="A0A7S0X8U7"/>
<name>A0A7S0X8U7_9CHLO</name>
<dbReference type="PROSITE" id="PS50042">
    <property type="entry name" value="CNMP_BINDING_3"/>
    <property type="match status" value="1"/>
</dbReference>
<feature type="compositionally biased region" description="Acidic residues" evidence="1">
    <location>
        <begin position="206"/>
        <end position="215"/>
    </location>
</feature>
<feature type="region of interest" description="Disordered" evidence="1">
    <location>
        <begin position="147"/>
        <end position="280"/>
    </location>
</feature>
<evidence type="ECO:0000313" key="3">
    <source>
        <dbReference type="EMBL" id="CAD8708330.1"/>
    </source>
</evidence>
<dbReference type="EMBL" id="HBFC01018472">
    <property type="protein sequence ID" value="CAD8708330.1"/>
    <property type="molecule type" value="Transcribed_RNA"/>
</dbReference>
<dbReference type="SUPFAM" id="SSF51206">
    <property type="entry name" value="cAMP-binding domain-like"/>
    <property type="match status" value="1"/>
</dbReference>
<evidence type="ECO:0000256" key="1">
    <source>
        <dbReference type="SAM" id="MobiDB-lite"/>
    </source>
</evidence>
<protein>
    <recommendedName>
        <fullName evidence="2">Cyclic nucleotide-binding domain-containing protein</fullName>
    </recommendedName>
</protein>
<evidence type="ECO:0000259" key="2">
    <source>
        <dbReference type="PROSITE" id="PS50042"/>
    </source>
</evidence>
<dbReference type="InterPro" id="IPR018490">
    <property type="entry name" value="cNMP-bd_dom_sf"/>
</dbReference>
<dbReference type="Gene3D" id="2.60.120.10">
    <property type="entry name" value="Jelly Rolls"/>
    <property type="match status" value="1"/>
</dbReference>
<feature type="compositionally biased region" description="Low complexity" evidence="1">
    <location>
        <begin position="185"/>
        <end position="205"/>
    </location>
</feature>
<proteinExistence type="predicted"/>
<feature type="domain" description="Cyclic nucleotide-binding" evidence="2">
    <location>
        <begin position="98"/>
        <end position="144"/>
    </location>
</feature>
<sequence length="530" mass="53743">MQMMHGIAEPAAFRGAADAVSDEDDVGGSEHSPSISEPKSRDPGFVIRATECVRILTETAALDLKKTRKKKRAGVTSLPPRSSADLDVLDACTRGLAFFRALEPATRRQVLCAASAVRCDARGDVILRQGASQDALYIVIGGKVAAHSQPGVGKRNNQQRGSAGRSLDVDRQCGAIRPITGEYGGDNSSDGNPGGDSLRSPLLLDDSMEDEDDDEKSARGAGEGARTASADSASALSGAEAQVGHREEIVGGGEDNSGPPLADERKLSTTGPIRGGGGGSNSLLHTGRWFGFDTAAIDTGQIGSRTDGVAPATYIAASTNCALLTVSRDALAACIVGEAVSSSLRAFFGGGESSASDSDDSVGSEAEHSHVPIDGHVSSTGDGGGGVLGVASAEAAAAATKAAERLTPQALLVASGAANAVLHSAMGSHPLDIAVQLAGLRVIRQLASAPCGEATRKELGALGALDRVAVAACVAGAEVGVDVSAAGAGEEAVMREQVTREAAQAMQALVDGCEQNMRHALSLGCGEMVW</sequence>
<dbReference type="InterPro" id="IPR014710">
    <property type="entry name" value="RmlC-like_jellyroll"/>
</dbReference>
<dbReference type="InterPro" id="IPR000595">
    <property type="entry name" value="cNMP-bd_dom"/>
</dbReference>
<accession>A0A7S0X8U7</accession>
<gene>
    <name evidence="3" type="ORF">MANT1106_LOCUS11013</name>
</gene>